<accession>A0A1I3D568</accession>
<dbReference type="EMBL" id="FOQO01000001">
    <property type="protein sequence ID" value="SFH81884.1"/>
    <property type="molecule type" value="Genomic_DNA"/>
</dbReference>
<evidence type="ECO:0000313" key="2">
    <source>
        <dbReference type="EMBL" id="SFH81884.1"/>
    </source>
</evidence>
<gene>
    <name evidence="2" type="ORF">SAMN05444682_101322</name>
</gene>
<proteinExistence type="predicted"/>
<organism evidence="2 3">
    <name type="scientific">Parapedobacter indicus</name>
    <dbReference type="NCBI Taxonomy" id="1477437"/>
    <lineage>
        <taxon>Bacteria</taxon>
        <taxon>Pseudomonadati</taxon>
        <taxon>Bacteroidota</taxon>
        <taxon>Sphingobacteriia</taxon>
        <taxon>Sphingobacteriales</taxon>
        <taxon>Sphingobacteriaceae</taxon>
        <taxon>Parapedobacter</taxon>
    </lineage>
</organism>
<protein>
    <submittedName>
        <fullName evidence="2">Uncharacterized protein</fullName>
    </submittedName>
</protein>
<dbReference type="AlphaFoldDB" id="A0A1I3D568"/>
<keyword evidence="1" id="KW-1133">Transmembrane helix</keyword>
<feature type="transmembrane region" description="Helical" evidence="1">
    <location>
        <begin position="73"/>
        <end position="92"/>
    </location>
</feature>
<name>A0A1I3D568_9SPHI</name>
<dbReference type="STRING" id="1477437.SAMN05444682_101322"/>
<evidence type="ECO:0000256" key="1">
    <source>
        <dbReference type="SAM" id="Phobius"/>
    </source>
</evidence>
<evidence type="ECO:0000313" key="3">
    <source>
        <dbReference type="Proteomes" id="UP000198670"/>
    </source>
</evidence>
<feature type="transmembrane region" description="Helical" evidence="1">
    <location>
        <begin position="98"/>
        <end position="118"/>
    </location>
</feature>
<keyword evidence="1" id="KW-0812">Transmembrane</keyword>
<keyword evidence="3" id="KW-1185">Reference proteome</keyword>
<dbReference type="Proteomes" id="UP000198670">
    <property type="component" value="Unassembled WGS sequence"/>
</dbReference>
<feature type="transmembrane region" description="Helical" evidence="1">
    <location>
        <begin position="45"/>
        <end position="66"/>
    </location>
</feature>
<reference evidence="2 3" key="1">
    <citation type="submission" date="2016-10" db="EMBL/GenBank/DDBJ databases">
        <authorList>
            <person name="de Groot N.N."/>
        </authorList>
    </citation>
    <scope>NUCLEOTIDE SEQUENCE [LARGE SCALE GENOMIC DNA]</scope>
    <source>
        <strain evidence="2 3">RK1</strain>
    </source>
</reference>
<feature type="transmembrane region" description="Helical" evidence="1">
    <location>
        <begin position="7"/>
        <end position="25"/>
    </location>
</feature>
<sequence length="125" mass="14076">MRYWKIIFFSFFIGCITTVVSLIFLHAQQPHAVRHHPANDMVGLAYGLAIALNIVLALCSLPILLLKHSEAQKLWHALAGSFGLPLVFTVYVTCAMDFYALLYCLPYLISLAVLFIMIPKPLPER</sequence>
<keyword evidence="1" id="KW-0472">Membrane</keyword>